<evidence type="ECO:0000313" key="2">
    <source>
        <dbReference type="Proteomes" id="UP000703590"/>
    </source>
</evidence>
<dbReference type="Proteomes" id="UP000703590">
    <property type="component" value="Unassembled WGS sequence"/>
</dbReference>
<keyword evidence="2" id="KW-1185">Reference proteome</keyword>
<accession>A0ABS2WTN4</accession>
<reference evidence="1" key="1">
    <citation type="submission" date="2021-02" db="EMBL/GenBank/DDBJ databases">
        <title>Sulfurospirillum tamanensis sp. nov.</title>
        <authorList>
            <person name="Frolova A."/>
            <person name="Merkel A."/>
            <person name="Slobodkin A."/>
        </authorList>
    </citation>
    <scope>NUCLEOTIDE SEQUENCE</scope>
    <source>
        <strain evidence="1">T05b</strain>
    </source>
</reference>
<reference evidence="1" key="2">
    <citation type="submission" date="2021-02" db="EMBL/GenBank/DDBJ databases">
        <authorList>
            <person name="Merkel A.Y."/>
        </authorList>
    </citation>
    <scope>NUCLEOTIDE SEQUENCE</scope>
    <source>
        <strain evidence="1">T05b</strain>
    </source>
</reference>
<sequence length="330" mass="37038">MRLESLLRLTEGELLTTPSVSATEGFAQEPLHVERGFAYFAQDRLISSIQEAVKRGAYAIFTDKDVPVSDPEIAWIRVESIEMALIRLMRFEIAHAKHTFVHLSPLEYALMRALSLPKSLCFLGDSLAHSFTTIMNAAAPLHVFSTNRALVEKIAPTFGKLPDPQYAPSLLQHSTLFQSSFTHKGRYYAHLPLSSLFVTSFAQVVEFLDTLGITYSPYHLKPIAHFEPIFVDKRMRIHPFGTTRQALIVESNPQLFAQELASIASHYPELKMLTCKPEGQALHVNTTHTYAHTHELLGLQDFRYALVLGNKETIEATLSDQSGLAQLTLF</sequence>
<organism evidence="1 2">
    <name type="scientific">Sulfurospirillum tamanense</name>
    <dbReference type="NCBI Taxonomy" id="2813362"/>
    <lineage>
        <taxon>Bacteria</taxon>
        <taxon>Pseudomonadati</taxon>
        <taxon>Campylobacterota</taxon>
        <taxon>Epsilonproteobacteria</taxon>
        <taxon>Campylobacterales</taxon>
        <taxon>Sulfurospirillaceae</taxon>
        <taxon>Sulfurospirillum</taxon>
    </lineage>
</organism>
<name>A0ABS2WTN4_9BACT</name>
<gene>
    <name evidence="1" type="ORF">JWV37_08065</name>
</gene>
<evidence type="ECO:0000313" key="1">
    <source>
        <dbReference type="EMBL" id="MBN2964733.1"/>
    </source>
</evidence>
<dbReference type="RefSeq" id="WP_205459284.1">
    <property type="nucleotide sequence ID" value="NZ_JAFHKK010000016.1"/>
</dbReference>
<dbReference type="EMBL" id="JAFHKK010000016">
    <property type="protein sequence ID" value="MBN2964733.1"/>
    <property type="molecule type" value="Genomic_DNA"/>
</dbReference>
<comment type="caution">
    <text evidence="1">The sequence shown here is derived from an EMBL/GenBank/DDBJ whole genome shotgun (WGS) entry which is preliminary data.</text>
</comment>
<evidence type="ECO:0008006" key="3">
    <source>
        <dbReference type="Google" id="ProtNLM"/>
    </source>
</evidence>
<protein>
    <recommendedName>
        <fullName evidence="3">Ferrochelatase</fullName>
    </recommendedName>
</protein>
<proteinExistence type="predicted"/>